<proteinExistence type="inferred from homology"/>
<dbReference type="InterPro" id="IPR000515">
    <property type="entry name" value="MetI-like"/>
</dbReference>
<evidence type="ECO:0000256" key="4">
    <source>
        <dbReference type="ARBA" id="ARBA00022519"/>
    </source>
</evidence>
<dbReference type="PANTHER" id="PTHR43357">
    <property type="entry name" value="INNER MEMBRANE ABC TRANSPORTER PERMEASE PROTEIN YDCV"/>
    <property type="match status" value="1"/>
</dbReference>
<dbReference type="OrthoDB" id="9782004at2"/>
<keyword evidence="5 8" id="KW-0812">Transmembrane</keyword>
<dbReference type="SUPFAM" id="SSF161098">
    <property type="entry name" value="MetI-like"/>
    <property type="match status" value="1"/>
</dbReference>
<evidence type="ECO:0000256" key="8">
    <source>
        <dbReference type="RuleBase" id="RU363032"/>
    </source>
</evidence>
<feature type="transmembrane region" description="Helical" evidence="8">
    <location>
        <begin position="238"/>
        <end position="260"/>
    </location>
</feature>
<feature type="transmembrane region" description="Helical" evidence="8">
    <location>
        <begin position="16"/>
        <end position="40"/>
    </location>
</feature>
<dbReference type="AlphaFoldDB" id="A0A381IM61"/>
<dbReference type="InterPro" id="IPR035906">
    <property type="entry name" value="MetI-like_sf"/>
</dbReference>
<reference evidence="10 11" key="1">
    <citation type="submission" date="2018-06" db="EMBL/GenBank/DDBJ databases">
        <authorList>
            <consortium name="Pathogen Informatics"/>
            <person name="Doyle S."/>
        </authorList>
    </citation>
    <scope>NUCLEOTIDE SEQUENCE [LARGE SCALE GENOMIC DNA]</scope>
    <source>
        <strain evidence="10 11">NCTC10684</strain>
    </source>
</reference>
<dbReference type="Gene3D" id="1.10.3720.10">
    <property type="entry name" value="MetI-like"/>
    <property type="match status" value="1"/>
</dbReference>
<evidence type="ECO:0000259" key="9">
    <source>
        <dbReference type="PROSITE" id="PS50928"/>
    </source>
</evidence>
<evidence type="ECO:0000256" key="1">
    <source>
        <dbReference type="ARBA" id="ARBA00004429"/>
    </source>
</evidence>
<evidence type="ECO:0000313" key="11">
    <source>
        <dbReference type="Proteomes" id="UP000254701"/>
    </source>
</evidence>
<keyword evidence="4" id="KW-0997">Cell inner membrane</keyword>
<feature type="transmembrane region" description="Helical" evidence="8">
    <location>
        <begin position="143"/>
        <end position="166"/>
    </location>
</feature>
<keyword evidence="6 8" id="KW-1133">Transmembrane helix</keyword>
<evidence type="ECO:0000313" key="10">
    <source>
        <dbReference type="EMBL" id="SUY29152.1"/>
    </source>
</evidence>
<keyword evidence="3" id="KW-1003">Cell membrane</keyword>
<comment type="similarity">
    <text evidence="8">Belongs to the binding-protein-dependent transport system permease family.</text>
</comment>
<dbReference type="RefSeq" id="WP_115734403.1">
    <property type="nucleotide sequence ID" value="NZ_BAAAVY010000031.1"/>
</dbReference>
<dbReference type="Proteomes" id="UP000254701">
    <property type="component" value="Unassembled WGS sequence"/>
</dbReference>
<keyword evidence="7 8" id="KW-0472">Membrane</keyword>
<evidence type="ECO:0000256" key="6">
    <source>
        <dbReference type="ARBA" id="ARBA00022989"/>
    </source>
</evidence>
<feature type="transmembrane region" description="Helical" evidence="8">
    <location>
        <begin position="196"/>
        <end position="218"/>
    </location>
</feature>
<protein>
    <submittedName>
        <fullName evidence="10">Inner membrane ABC transporter permease protein ydcV</fullName>
    </submittedName>
</protein>
<feature type="transmembrane region" description="Helical" evidence="8">
    <location>
        <begin position="109"/>
        <end position="131"/>
    </location>
</feature>
<sequence length="271" mass="30201">MTGSSSGVEKTIWDRLFTVLVAAIYIFLMFPIVLVVLLSFNSGEFLAFPLEGFSLRWFEALFSNKRFLDATLYSIQIAATSTIVNGVIGTLAAIYVARHATAFRDYIRLVMTAPLLVPEILTAIALLFYFYEIRIGTEYSIGIQIGHIVVTFPYVFLNVSSALFNFDRSQEEAARSLGAGGWMTFRRVTLPAIKPGIITGCLFAFVISFDIFNISLLLKSLGKNTLPLELFDYLRFNFDPTAAAIASLSIFMTFAAILIIDRTVGLRSLRF</sequence>
<dbReference type="EMBL" id="UFSM01000003">
    <property type="protein sequence ID" value="SUY29152.1"/>
    <property type="molecule type" value="Genomic_DNA"/>
</dbReference>
<dbReference type="CDD" id="cd06261">
    <property type="entry name" value="TM_PBP2"/>
    <property type="match status" value="1"/>
</dbReference>
<gene>
    <name evidence="10" type="primary">ydcV_11</name>
    <name evidence="10" type="ORF">NCTC10684_05384</name>
</gene>
<evidence type="ECO:0000256" key="5">
    <source>
        <dbReference type="ARBA" id="ARBA00022692"/>
    </source>
</evidence>
<feature type="domain" description="ABC transmembrane type-1" evidence="9">
    <location>
        <begin position="71"/>
        <end position="260"/>
    </location>
</feature>
<evidence type="ECO:0000256" key="2">
    <source>
        <dbReference type="ARBA" id="ARBA00022448"/>
    </source>
</evidence>
<dbReference type="GO" id="GO:0005886">
    <property type="term" value="C:plasma membrane"/>
    <property type="evidence" value="ECO:0007669"/>
    <property type="project" value="UniProtKB-SubCell"/>
</dbReference>
<dbReference type="PANTHER" id="PTHR43357:SF4">
    <property type="entry name" value="INNER MEMBRANE ABC TRANSPORTER PERMEASE PROTEIN YDCV"/>
    <property type="match status" value="1"/>
</dbReference>
<comment type="subcellular location">
    <subcellularLocation>
        <location evidence="1">Cell inner membrane</location>
        <topology evidence="1">Multi-pass membrane protein</topology>
    </subcellularLocation>
    <subcellularLocation>
        <location evidence="8">Cell membrane</location>
        <topology evidence="8">Multi-pass membrane protein</topology>
    </subcellularLocation>
</comment>
<name>A0A381IM61_AMIAI</name>
<accession>A0A381IM61</accession>
<dbReference type="GO" id="GO:0055085">
    <property type="term" value="P:transmembrane transport"/>
    <property type="evidence" value="ECO:0007669"/>
    <property type="project" value="InterPro"/>
</dbReference>
<feature type="transmembrane region" description="Helical" evidence="8">
    <location>
        <begin position="73"/>
        <end position="97"/>
    </location>
</feature>
<dbReference type="PROSITE" id="PS50928">
    <property type="entry name" value="ABC_TM1"/>
    <property type="match status" value="1"/>
</dbReference>
<keyword evidence="2 8" id="KW-0813">Transport</keyword>
<evidence type="ECO:0000256" key="7">
    <source>
        <dbReference type="ARBA" id="ARBA00023136"/>
    </source>
</evidence>
<evidence type="ECO:0000256" key="3">
    <source>
        <dbReference type="ARBA" id="ARBA00022475"/>
    </source>
</evidence>
<dbReference type="Pfam" id="PF00528">
    <property type="entry name" value="BPD_transp_1"/>
    <property type="match status" value="1"/>
</dbReference>
<organism evidence="10 11">
    <name type="scientific">Aminobacter aminovorans</name>
    <name type="common">Chelatobacter heintzii</name>
    <dbReference type="NCBI Taxonomy" id="83263"/>
    <lineage>
        <taxon>Bacteria</taxon>
        <taxon>Pseudomonadati</taxon>
        <taxon>Pseudomonadota</taxon>
        <taxon>Alphaproteobacteria</taxon>
        <taxon>Hyphomicrobiales</taxon>
        <taxon>Phyllobacteriaceae</taxon>
        <taxon>Aminobacter</taxon>
    </lineage>
</organism>